<dbReference type="AlphaFoldDB" id="A0A1K0IM99"/>
<reference evidence="2" key="1">
    <citation type="submission" date="2016-09" db="EMBL/GenBank/DDBJ databases">
        <authorList>
            <person name="Capua I."/>
            <person name="De Benedictis P."/>
            <person name="Joannis T."/>
            <person name="Lombin L.H."/>
            <person name="Cattoli G."/>
        </authorList>
    </citation>
    <scope>NUCLEOTIDE SEQUENCE</scope>
    <source>
        <strain evidence="2">B9</strain>
    </source>
</reference>
<dbReference type="EMBL" id="FMSH01000409">
    <property type="protein sequence ID" value="SCU87289.1"/>
    <property type="molecule type" value="Genomic_DNA"/>
</dbReference>
<evidence type="ECO:0000259" key="1">
    <source>
        <dbReference type="Pfam" id="PF13503"/>
    </source>
</evidence>
<organism evidence="2">
    <name type="scientific">Cupriavidus necator</name>
    <name type="common">Alcaligenes eutrophus</name>
    <name type="synonym">Ralstonia eutropha</name>
    <dbReference type="NCBI Taxonomy" id="106590"/>
    <lineage>
        <taxon>Bacteria</taxon>
        <taxon>Pseudomonadati</taxon>
        <taxon>Pseudomonadota</taxon>
        <taxon>Betaproteobacteria</taxon>
        <taxon>Burkholderiales</taxon>
        <taxon>Burkholderiaceae</taxon>
        <taxon>Cupriavidus</taxon>
    </lineage>
</organism>
<dbReference type="Pfam" id="PF13503">
    <property type="entry name" value="DUF4123"/>
    <property type="match status" value="1"/>
</dbReference>
<name>A0A1K0IM99_CUPNE</name>
<protein>
    <recommendedName>
        <fullName evidence="1">DUF4123 domain-containing protein</fullName>
    </recommendedName>
</protein>
<gene>
    <name evidence="2" type="ORF">CNECB9_4670019</name>
</gene>
<dbReference type="InterPro" id="IPR025391">
    <property type="entry name" value="DUF4123"/>
</dbReference>
<evidence type="ECO:0000313" key="2">
    <source>
        <dbReference type="EMBL" id="SCU87289.1"/>
    </source>
</evidence>
<dbReference type="RefSeq" id="WP_340528221.1">
    <property type="nucleotide sequence ID" value="NZ_FMSH01000409.1"/>
</dbReference>
<feature type="domain" description="DUF4123" evidence="1">
    <location>
        <begin position="10"/>
        <end position="129"/>
    </location>
</feature>
<accession>A0A1K0IM99</accession>
<proteinExistence type="predicted"/>
<sequence>MTTEPNPVYIYALADGAQHPLLIGDLMREATEHRNVYAGLPEEEAGDASLFLARIADADEPWLAKLDELDLLAPCMTLIWSRVGIDALATHLRQFLIADLGDGLNAMVRYFDPRNLRTVMTLWGEETTHKLMEPILQWKYRGHETEWKRLDGPLNGNQFETTPVAITFDEQQVDDFMAHCEPDQMLAGLVEDGTVPGDGPYLPRFLDFVARYKRVAGWRLIEPADRLGYCQYSYRYGADFDQDPEVYRALEQRTHEGGSFNACMAHVPDYVWKRVLARQADQQTERNDDKK</sequence>